<feature type="compositionally biased region" description="Basic and acidic residues" evidence="7">
    <location>
        <begin position="316"/>
        <end position="343"/>
    </location>
</feature>
<dbReference type="GO" id="GO:0005634">
    <property type="term" value="C:nucleus"/>
    <property type="evidence" value="ECO:0007669"/>
    <property type="project" value="UniProtKB-SubCell"/>
</dbReference>
<keyword evidence="6" id="KW-0539">Nucleus</keyword>
<name>A0A150GBT2_GONPE</name>
<evidence type="ECO:0000313" key="10">
    <source>
        <dbReference type="Proteomes" id="UP000075714"/>
    </source>
</evidence>
<comment type="similarity">
    <text evidence="3">Belongs to the INCENP family.</text>
</comment>
<evidence type="ECO:0000256" key="1">
    <source>
        <dbReference type="ARBA" id="ARBA00004123"/>
    </source>
</evidence>
<keyword evidence="10" id="KW-1185">Reference proteome</keyword>
<evidence type="ECO:0000256" key="3">
    <source>
        <dbReference type="ARBA" id="ARBA00010042"/>
    </source>
</evidence>
<keyword evidence="5" id="KW-0206">Cytoskeleton</keyword>
<dbReference type="Pfam" id="PF03941">
    <property type="entry name" value="INCENP_ARK-bind"/>
    <property type="match status" value="1"/>
</dbReference>
<accession>A0A150GBT2</accession>
<evidence type="ECO:0000313" key="9">
    <source>
        <dbReference type="EMBL" id="KXZ47292.1"/>
    </source>
</evidence>
<evidence type="ECO:0000256" key="4">
    <source>
        <dbReference type="ARBA" id="ARBA00022490"/>
    </source>
</evidence>
<proteinExistence type="inferred from homology"/>
<protein>
    <recommendedName>
        <fullName evidence="8">Inner centromere protein ARK-binding domain-containing protein</fullName>
    </recommendedName>
</protein>
<dbReference type="OrthoDB" id="6123at2759"/>
<keyword evidence="4" id="KW-0963">Cytoplasm</keyword>
<evidence type="ECO:0000256" key="6">
    <source>
        <dbReference type="ARBA" id="ARBA00023242"/>
    </source>
</evidence>
<organism evidence="9 10">
    <name type="scientific">Gonium pectorale</name>
    <name type="common">Green alga</name>
    <dbReference type="NCBI Taxonomy" id="33097"/>
    <lineage>
        <taxon>Eukaryota</taxon>
        <taxon>Viridiplantae</taxon>
        <taxon>Chlorophyta</taxon>
        <taxon>core chlorophytes</taxon>
        <taxon>Chlorophyceae</taxon>
        <taxon>CS clade</taxon>
        <taxon>Chlamydomonadales</taxon>
        <taxon>Volvocaceae</taxon>
        <taxon>Gonium</taxon>
    </lineage>
</organism>
<feature type="compositionally biased region" description="Basic residues" evidence="7">
    <location>
        <begin position="504"/>
        <end position="513"/>
    </location>
</feature>
<evidence type="ECO:0000256" key="5">
    <source>
        <dbReference type="ARBA" id="ARBA00023212"/>
    </source>
</evidence>
<dbReference type="InterPro" id="IPR005635">
    <property type="entry name" value="Inner_centromere_prot_ARK-bd"/>
</dbReference>
<reference evidence="10" key="1">
    <citation type="journal article" date="2016" name="Nat. Commun.">
        <title>The Gonium pectorale genome demonstrates co-option of cell cycle regulation during the evolution of multicellularity.</title>
        <authorList>
            <person name="Hanschen E.R."/>
            <person name="Marriage T.N."/>
            <person name="Ferris P.J."/>
            <person name="Hamaji T."/>
            <person name="Toyoda A."/>
            <person name="Fujiyama A."/>
            <person name="Neme R."/>
            <person name="Noguchi H."/>
            <person name="Minakuchi Y."/>
            <person name="Suzuki M."/>
            <person name="Kawai-Toyooka H."/>
            <person name="Smith D.R."/>
            <person name="Sparks H."/>
            <person name="Anderson J."/>
            <person name="Bakaric R."/>
            <person name="Luria V."/>
            <person name="Karger A."/>
            <person name="Kirschner M.W."/>
            <person name="Durand P.M."/>
            <person name="Michod R.E."/>
            <person name="Nozaki H."/>
            <person name="Olson B.J."/>
        </authorList>
    </citation>
    <scope>NUCLEOTIDE SEQUENCE [LARGE SCALE GENOMIC DNA]</scope>
    <source>
        <strain evidence="10">NIES-2863</strain>
    </source>
</reference>
<dbReference type="STRING" id="33097.A0A150GBT2"/>
<feature type="compositionally biased region" description="Low complexity" evidence="7">
    <location>
        <begin position="52"/>
        <end position="82"/>
    </location>
</feature>
<feature type="compositionally biased region" description="Pro residues" evidence="7">
    <location>
        <begin position="292"/>
        <end position="301"/>
    </location>
</feature>
<feature type="region of interest" description="Disordered" evidence="7">
    <location>
        <begin position="287"/>
        <end position="454"/>
    </location>
</feature>
<feature type="compositionally biased region" description="Polar residues" evidence="7">
    <location>
        <begin position="27"/>
        <end position="37"/>
    </location>
</feature>
<dbReference type="AlphaFoldDB" id="A0A150GBT2"/>
<dbReference type="Proteomes" id="UP000075714">
    <property type="component" value="Unassembled WGS sequence"/>
</dbReference>
<dbReference type="GO" id="GO:0005819">
    <property type="term" value="C:spindle"/>
    <property type="evidence" value="ECO:0007669"/>
    <property type="project" value="UniProtKB-SubCell"/>
</dbReference>
<feature type="region of interest" description="Disordered" evidence="7">
    <location>
        <begin position="27"/>
        <end position="176"/>
    </location>
</feature>
<feature type="compositionally biased region" description="Polar residues" evidence="7">
    <location>
        <begin position="416"/>
        <end position="429"/>
    </location>
</feature>
<feature type="domain" description="Inner centromere protein ARK-binding" evidence="8">
    <location>
        <begin position="434"/>
        <end position="490"/>
    </location>
</feature>
<evidence type="ECO:0000256" key="7">
    <source>
        <dbReference type="SAM" id="MobiDB-lite"/>
    </source>
</evidence>
<gene>
    <name evidence="9" type="ORF">GPECTOR_36g19</name>
</gene>
<comment type="caution">
    <text evidence="9">The sequence shown here is derived from an EMBL/GenBank/DDBJ whole genome shotgun (WGS) entry which is preliminary data.</text>
</comment>
<feature type="region of interest" description="Disordered" evidence="7">
    <location>
        <begin position="491"/>
        <end position="523"/>
    </location>
</feature>
<evidence type="ECO:0000256" key="2">
    <source>
        <dbReference type="ARBA" id="ARBA00004186"/>
    </source>
</evidence>
<comment type="subcellular location">
    <subcellularLocation>
        <location evidence="2">Cytoplasm</location>
        <location evidence="2">Cytoskeleton</location>
        <location evidence="2">Spindle</location>
    </subcellularLocation>
    <subcellularLocation>
        <location evidence="1">Nucleus</location>
    </subcellularLocation>
</comment>
<evidence type="ECO:0000259" key="8">
    <source>
        <dbReference type="Pfam" id="PF03941"/>
    </source>
</evidence>
<dbReference type="EMBL" id="LSYV01000037">
    <property type="protein sequence ID" value="KXZ47292.1"/>
    <property type="molecule type" value="Genomic_DNA"/>
</dbReference>
<sequence length="523" mass="54484">MEEIAAAAKAEVQGLVAQAAQRVYQLRNRNVIASTSDGTRRKKGNKAEPESSEGQQGEAAAAASEQPQQQVGTTAAADEAAPAEPPQGVAEAGPPSVEQPEDNANERAASQEGEEQPEAGPNDAGGLSKLPCTEGRSPSLGGFCFGTQPKEHESPTIHHFGAPADQGSDPDSDKAYPLAAEPFEEAGAYASAPSTAATMPGSVKAKAAFFQAKEEQAKRTAVDLSVARKAAPGAPVASSLAAGMLSYKAGAQARDALAAGDDTAAVAAVATAVAAAAGAALPNAAAASGVPRLPPTAPAAPPAETLADKHKRVEAKRKEEEERRRAELEARTRAKDDKLRNFEAAKQMQRQGTCAGALRPPAAVGANPLAVHPPGKRPPLNGGGAGAGDLTEEEKRNVHAIQTSPYIMQVKPRTPGANTASKPQLTSYEISPYRSDTEDDEDDSPHRARKPLPEWAAPAKVLEALRAQHTINADAIFGACPKTIDIIKVFSDMPPPGKTDMRGRPRRDYRRRGSSGCWDADDF</sequence>